<gene>
    <name evidence="3" type="ORF">A2690_01525</name>
</gene>
<evidence type="ECO:0000313" key="3">
    <source>
        <dbReference type="EMBL" id="OGK14933.1"/>
    </source>
</evidence>
<dbReference type="Pfam" id="PF22148">
    <property type="entry name" value="Fervidolysin_NPro-like"/>
    <property type="match status" value="1"/>
</dbReference>
<dbReference type="InterPro" id="IPR054399">
    <property type="entry name" value="Fervidolysin-like_N_prodom"/>
</dbReference>
<dbReference type="EMBL" id="MFZF01000039">
    <property type="protein sequence ID" value="OGK14933.1"/>
    <property type="molecule type" value="Genomic_DNA"/>
</dbReference>
<keyword evidence="1" id="KW-0732">Signal</keyword>
<feature type="signal peptide" evidence="1">
    <location>
        <begin position="1"/>
        <end position="19"/>
    </location>
</feature>
<evidence type="ECO:0000259" key="2">
    <source>
        <dbReference type="Pfam" id="PF22148"/>
    </source>
</evidence>
<feature type="chain" id="PRO_5009529136" description="Fervidolysin-like N-terminal prodomain domain-containing protein" evidence="1">
    <location>
        <begin position="20"/>
        <end position="159"/>
    </location>
</feature>
<dbReference type="Proteomes" id="UP000178372">
    <property type="component" value="Unassembled WGS sequence"/>
</dbReference>
<comment type="caution">
    <text evidence="3">The sequence shown here is derived from an EMBL/GenBank/DDBJ whole genome shotgun (WGS) entry which is preliminary data.</text>
</comment>
<reference evidence="3 4" key="1">
    <citation type="journal article" date="2016" name="Nat. Commun.">
        <title>Thousands of microbial genomes shed light on interconnected biogeochemical processes in an aquifer system.</title>
        <authorList>
            <person name="Anantharaman K."/>
            <person name="Brown C.T."/>
            <person name="Hug L.A."/>
            <person name="Sharon I."/>
            <person name="Castelle C.J."/>
            <person name="Probst A.J."/>
            <person name="Thomas B.C."/>
            <person name="Singh A."/>
            <person name="Wilkins M.J."/>
            <person name="Karaoz U."/>
            <person name="Brodie E.L."/>
            <person name="Williams K.H."/>
            <person name="Hubbard S.S."/>
            <person name="Banfield J.F."/>
        </authorList>
    </citation>
    <scope>NUCLEOTIDE SEQUENCE [LARGE SCALE GENOMIC DNA]</scope>
</reference>
<proteinExistence type="predicted"/>
<feature type="domain" description="Fervidolysin-like N-terminal prodomain" evidence="2">
    <location>
        <begin position="115"/>
        <end position="148"/>
    </location>
</feature>
<organism evidence="3 4">
    <name type="scientific">Candidatus Roizmanbacteria bacterium RIFCSPHIGHO2_01_FULL_39_12b</name>
    <dbReference type="NCBI Taxonomy" id="1802030"/>
    <lineage>
        <taxon>Bacteria</taxon>
        <taxon>Candidatus Roizmaniibacteriota</taxon>
    </lineage>
</organism>
<dbReference type="AlphaFoldDB" id="A0A1F7G7N9"/>
<accession>A0A1F7G7N9</accession>
<sequence>MVKNILLFSVLILAFSSQAGLINGIYDPGSTPINEREQFVANQVIVKFKSGYDPETLKAKVMQRTQLSRTFLGKIRVMFMDLLAKTVPMRELQLLETVNKQAGAVNQEILAIESDKSTYIITLNGKKSVEKAVEIYSKLSFVEYAEANYLVYPMNQSLP</sequence>
<evidence type="ECO:0000313" key="4">
    <source>
        <dbReference type="Proteomes" id="UP000178372"/>
    </source>
</evidence>
<protein>
    <recommendedName>
        <fullName evidence="2">Fervidolysin-like N-terminal prodomain domain-containing protein</fullName>
    </recommendedName>
</protein>
<name>A0A1F7G7N9_9BACT</name>
<evidence type="ECO:0000256" key="1">
    <source>
        <dbReference type="SAM" id="SignalP"/>
    </source>
</evidence>